<keyword evidence="3" id="KW-1185">Reference proteome</keyword>
<comment type="caution">
    <text evidence="2">The sequence shown here is derived from an EMBL/GenBank/DDBJ whole genome shotgun (WGS) entry which is preliminary data.</text>
</comment>
<organism evidence="2 3">
    <name type="scientific">Lutibaculum baratangense AMV1</name>
    <dbReference type="NCBI Taxonomy" id="631454"/>
    <lineage>
        <taxon>Bacteria</taxon>
        <taxon>Pseudomonadati</taxon>
        <taxon>Pseudomonadota</taxon>
        <taxon>Alphaproteobacteria</taxon>
        <taxon>Hyphomicrobiales</taxon>
        <taxon>Tepidamorphaceae</taxon>
        <taxon>Lutibaculum</taxon>
    </lineage>
</organism>
<dbReference type="OrthoDB" id="9799154at2"/>
<dbReference type="SUPFAM" id="SSF55729">
    <property type="entry name" value="Acyl-CoA N-acyltransferases (Nat)"/>
    <property type="match status" value="1"/>
</dbReference>
<keyword evidence="2" id="KW-0808">Transferase</keyword>
<proteinExistence type="predicted"/>
<evidence type="ECO:0000313" key="2">
    <source>
        <dbReference type="EMBL" id="ESR26011.1"/>
    </source>
</evidence>
<sequence>MATDLIDVRPGRAGDAEVISAVHDEAWRNAYAGILPALSLEKILSKRGPAYWHRLASRRSDTLSVLVFAGEVAGYATHGPSRVPRLPYRGEIYELYLRPTHQGLGLGRRLFGRVRAINEDRGLKGTIIWALADNSPACGFYKRLGGATVARAYESFADRRLEKLAFGWA</sequence>
<dbReference type="PROSITE" id="PS51186">
    <property type="entry name" value="GNAT"/>
    <property type="match status" value="1"/>
</dbReference>
<dbReference type="RefSeq" id="WP_023431491.1">
    <property type="nucleotide sequence ID" value="NZ_AWXZ01000017.1"/>
</dbReference>
<dbReference type="eggNOG" id="COG1247">
    <property type="taxonomic scope" value="Bacteria"/>
</dbReference>
<reference evidence="2 3" key="1">
    <citation type="journal article" date="2014" name="Genome Announc.">
        <title>Draft Genome Sequence of Lutibaculum baratangense Strain AMV1T, Isolated from a Mud Volcano in Andamans, India.</title>
        <authorList>
            <person name="Singh A."/>
            <person name="Sreenivas A."/>
            <person name="Sathyanarayana Reddy G."/>
            <person name="Pinnaka A.K."/>
            <person name="Shivaji S."/>
        </authorList>
    </citation>
    <scope>NUCLEOTIDE SEQUENCE [LARGE SCALE GENOMIC DNA]</scope>
    <source>
        <strain evidence="2 3">AMV1</strain>
    </source>
</reference>
<feature type="domain" description="N-acetyltransferase" evidence="1">
    <location>
        <begin position="6"/>
        <end position="169"/>
    </location>
</feature>
<evidence type="ECO:0000259" key="1">
    <source>
        <dbReference type="PROSITE" id="PS51186"/>
    </source>
</evidence>
<protein>
    <submittedName>
        <fullName evidence="2">GCN5-related N-acetyltransferase</fullName>
    </submittedName>
</protein>
<dbReference type="EMBL" id="AWXZ01000017">
    <property type="protein sequence ID" value="ESR26011.1"/>
    <property type="molecule type" value="Genomic_DNA"/>
</dbReference>
<name>V4RIU7_9HYPH</name>
<dbReference type="CDD" id="cd04301">
    <property type="entry name" value="NAT_SF"/>
    <property type="match status" value="1"/>
</dbReference>
<accession>V4RIU7</accession>
<dbReference type="STRING" id="631454.N177_1346"/>
<dbReference type="AlphaFoldDB" id="V4RIU7"/>
<gene>
    <name evidence="2" type="ORF">N177_1346</name>
</gene>
<dbReference type="Proteomes" id="UP000017819">
    <property type="component" value="Unassembled WGS sequence"/>
</dbReference>
<dbReference type="InterPro" id="IPR016181">
    <property type="entry name" value="Acyl_CoA_acyltransferase"/>
</dbReference>
<evidence type="ECO:0000313" key="3">
    <source>
        <dbReference type="Proteomes" id="UP000017819"/>
    </source>
</evidence>
<dbReference type="InterPro" id="IPR000182">
    <property type="entry name" value="GNAT_dom"/>
</dbReference>
<dbReference type="Gene3D" id="3.40.630.30">
    <property type="match status" value="1"/>
</dbReference>
<dbReference type="Pfam" id="PF00583">
    <property type="entry name" value="Acetyltransf_1"/>
    <property type="match status" value="1"/>
</dbReference>
<dbReference type="GO" id="GO:0016747">
    <property type="term" value="F:acyltransferase activity, transferring groups other than amino-acyl groups"/>
    <property type="evidence" value="ECO:0007669"/>
    <property type="project" value="InterPro"/>
</dbReference>